<evidence type="ECO:0000313" key="7">
    <source>
        <dbReference type="Proteomes" id="UP000186922"/>
    </source>
</evidence>
<keyword evidence="3" id="KW-0675">Receptor</keyword>
<dbReference type="SMR" id="A0A1D1UC69"/>
<dbReference type="SUPFAM" id="SSF48508">
    <property type="entry name" value="Nuclear receptor ligand-binding domain"/>
    <property type="match status" value="1"/>
</dbReference>
<reference evidence="6 7" key="1">
    <citation type="journal article" date="2016" name="Nat. Commun.">
        <title>Extremotolerant tardigrade genome and improved radiotolerance of human cultured cells by tardigrade-unique protein.</title>
        <authorList>
            <person name="Hashimoto T."/>
            <person name="Horikawa D.D."/>
            <person name="Saito Y."/>
            <person name="Kuwahara H."/>
            <person name="Kozuka-Hata H."/>
            <person name="Shin-I T."/>
            <person name="Minakuchi Y."/>
            <person name="Ohishi K."/>
            <person name="Motoyama A."/>
            <person name="Aizu T."/>
            <person name="Enomoto A."/>
            <person name="Kondo K."/>
            <person name="Tanaka S."/>
            <person name="Hara Y."/>
            <person name="Koshikawa S."/>
            <person name="Sagara H."/>
            <person name="Miura T."/>
            <person name="Yokobori S."/>
            <person name="Miyagawa K."/>
            <person name="Suzuki Y."/>
            <person name="Kubo T."/>
            <person name="Oyama M."/>
            <person name="Kohara Y."/>
            <person name="Fujiyama A."/>
            <person name="Arakawa K."/>
            <person name="Katayama T."/>
            <person name="Toyoda A."/>
            <person name="Kunieda T."/>
        </authorList>
    </citation>
    <scope>NUCLEOTIDE SEQUENCE [LARGE SCALE GENOMIC DNA]</scope>
    <source>
        <strain evidence="6 7">YOKOZUNA-1</strain>
    </source>
</reference>
<dbReference type="PROSITE" id="PS51843">
    <property type="entry name" value="NR_LBD"/>
    <property type="match status" value="1"/>
</dbReference>
<sequence>MYFLAVQNERQPRNSATIRYDMVEDRNLLDGTVAAAFYPVPPSSNISSSTSAFRSTGIANCCKSPGSSSLASSYSAGQHSSTSSPAESSTSHLPTPSLVPFFSVGMESVMYEAAARLLYQSVKWAKSLPYFVSLPFRDQITLLEESWSELFIMCAMQWSFPLGGYHLMGHSPDRGGATSGPTELRALTDAYNRFKGLTVDPNEFAYLKAIVLLKPAAKGLKEPQQVESLQDQAQVMLSQYEKLHHAAQPARFGKLLLLLHNLHEIPTERVESLFFARLIGNTPMEKILCDMYKS</sequence>
<comment type="caution">
    <text evidence="6">The sequence shown here is derived from an EMBL/GenBank/DDBJ whole genome shotgun (WGS) entry which is preliminary data.</text>
</comment>
<evidence type="ECO:0000256" key="2">
    <source>
        <dbReference type="ARBA" id="ARBA00023163"/>
    </source>
</evidence>
<dbReference type="OrthoDB" id="5774777at2759"/>
<keyword evidence="7" id="KW-1185">Reference proteome</keyword>
<dbReference type="SMART" id="SM00430">
    <property type="entry name" value="HOLI"/>
    <property type="match status" value="1"/>
</dbReference>
<name>A0A1D1UC69_RAMVA</name>
<evidence type="ECO:0000259" key="5">
    <source>
        <dbReference type="PROSITE" id="PS51843"/>
    </source>
</evidence>
<evidence type="ECO:0000313" key="6">
    <source>
        <dbReference type="EMBL" id="GAU87266.1"/>
    </source>
</evidence>
<organism evidence="6 7">
    <name type="scientific">Ramazzottius varieornatus</name>
    <name type="common">Water bear</name>
    <name type="synonym">Tardigrade</name>
    <dbReference type="NCBI Taxonomy" id="947166"/>
    <lineage>
        <taxon>Eukaryota</taxon>
        <taxon>Metazoa</taxon>
        <taxon>Ecdysozoa</taxon>
        <taxon>Tardigrada</taxon>
        <taxon>Eutardigrada</taxon>
        <taxon>Parachela</taxon>
        <taxon>Hypsibioidea</taxon>
        <taxon>Ramazzottiidae</taxon>
        <taxon>Ramazzottius</taxon>
    </lineage>
</organism>
<protein>
    <recommendedName>
        <fullName evidence="5">NR LBD domain-containing protein</fullName>
    </recommendedName>
</protein>
<dbReference type="Pfam" id="PF00104">
    <property type="entry name" value="Hormone_recep"/>
    <property type="match status" value="1"/>
</dbReference>
<keyword evidence="1" id="KW-0805">Transcription regulation</keyword>
<dbReference type="EMBL" id="BDGG01000001">
    <property type="protein sequence ID" value="GAU87266.1"/>
    <property type="molecule type" value="Genomic_DNA"/>
</dbReference>
<dbReference type="AlphaFoldDB" id="A0A1D1UC69"/>
<feature type="compositionally biased region" description="Low complexity" evidence="4">
    <location>
        <begin position="73"/>
        <end position="91"/>
    </location>
</feature>
<dbReference type="FunFam" id="1.10.565.10:FF:000011">
    <property type="entry name" value="Nuclear receptor subfamily 5, group A, member 2"/>
    <property type="match status" value="1"/>
</dbReference>
<dbReference type="PANTHER" id="PTHR24083">
    <property type="entry name" value="NUCLEAR HORMONE RECEPTOR"/>
    <property type="match status" value="1"/>
</dbReference>
<feature type="domain" description="NR LBD" evidence="5">
    <location>
        <begin position="75"/>
        <end position="294"/>
    </location>
</feature>
<gene>
    <name evidence="6" type="primary">RvY_00146-1</name>
    <name evidence="6" type="synonym">RvY_00146.1</name>
    <name evidence="6" type="ORF">RvY_00146</name>
</gene>
<keyword evidence="2" id="KW-0804">Transcription</keyword>
<feature type="region of interest" description="Disordered" evidence="4">
    <location>
        <begin position="73"/>
        <end position="93"/>
    </location>
</feature>
<dbReference type="InterPro" id="IPR035500">
    <property type="entry name" value="NHR-like_dom_sf"/>
</dbReference>
<accession>A0A1D1UC69</accession>
<dbReference type="Gene3D" id="1.10.565.10">
    <property type="entry name" value="Retinoid X Receptor"/>
    <property type="match status" value="1"/>
</dbReference>
<dbReference type="InterPro" id="IPR000536">
    <property type="entry name" value="Nucl_hrmn_rcpt_lig-bd"/>
</dbReference>
<evidence type="ECO:0000256" key="4">
    <source>
        <dbReference type="SAM" id="MobiDB-lite"/>
    </source>
</evidence>
<dbReference type="InterPro" id="IPR050274">
    <property type="entry name" value="Nuclear_hormone_rcpt_NR2"/>
</dbReference>
<evidence type="ECO:0000256" key="1">
    <source>
        <dbReference type="ARBA" id="ARBA00023015"/>
    </source>
</evidence>
<evidence type="ECO:0000256" key="3">
    <source>
        <dbReference type="ARBA" id="ARBA00023170"/>
    </source>
</evidence>
<proteinExistence type="predicted"/>
<dbReference type="Proteomes" id="UP000186922">
    <property type="component" value="Unassembled WGS sequence"/>
</dbReference>
<dbReference type="STRING" id="947166.A0A1D1UC69"/>